<dbReference type="EC" id="4.3.2.10" evidence="11"/>
<dbReference type="InterPro" id="IPR006062">
    <property type="entry name" value="His_biosynth"/>
</dbReference>
<dbReference type="GO" id="GO:0016829">
    <property type="term" value="F:lyase activity"/>
    <property type="evidence" value="ECO:0007669"/>
    <property type="project" value="UniProtKB-KW"/>
</dbReference>
<dbReference type="AlphaFoldDB" id="A0A0U5B8V5"/>
<dbReference type="Proteomes" id="UP000056109">
    <property type="component" value="Chromosome I"/>
</dbReference>
<evidence type="ECO:0000256" key="10">
    <source>
        <dbReference type="ARBA" id="ARBA00047838"/>
    </source>
</evidence>
<dbReference type="SUPFAM" id="SSF51366">
    <property type="entry name" value="Ribulose-phoshate binding barrel"/>
    <property type="match status" value="1"/>
</dbReference>
<gene>
    <name evidence="11 13" type="primary">hisF</name>
    <name evidence="14" type="ORF">AD948_14595</name>
    <name evidence="13" type="ORF">ASN_1651</name>
    <name evidence="15" type="ORF">HK16_13120</name>
</gene>
<evidence type="ECO:0000256" key="3">
    <source>
        <dbReference type="ARBA" id="ARBA00009667"/>
    </source>
</evidence>
<keyword evidence="7 11" id="KW-0368">Histidine biosynthesis</keyword>
<dbReference type="GO" id="GO:0000107">
    <property type="term" value="F:imidazoleglycerol-phosphate synthase activity"/>
    <property type="evidence" value="ECO:0007669"/>
    <property type="project" value="UniProtKB-UniRule"/>
</dbReference>
<dbReference type="InterPro" id="IPR011060">
    <property type="entry name" value="RibuloseP-bd_barrel"/>
</dbReference>
<evidence type="ECO:0000256" key="2">
    <source>
        <dbReference type="ARBA" id="ARBA00005091"/>
    </source>
</evidence>
<comment type="catalytic activity">
    <reaction evidence="10 11">
        <text>5-[(5-phospho-1-deoxy-D-ribulos-1-ylimino)methylamino]-1-(5-phospho-beta-D-ribosyl)imidazole-4-carboxamide + L-glutamine = D-erythro-1-(imidazol-4-yl)glycerol 3-phosphate + 5-amino-1-(5-phospho-beta-D-ribosyl)imidazole-4-carboxamide + L-glutamate + H(+)</text>
        <dbReference type="Rhea" id="RHEA:24793"/>
        <dbReference type="ChEBI" id="CHEBI:15378"/>
        <dbReference type="ChEBI" id="CHEBI:29985"/>
        <dbReference type="ChEBI" id="CHEBI:58278"/>
        <dbReference type="ChEBI" id="CHEBI:58359"/>
        <dbReference type="ChEBI" id="CHEBI:58475"/>
        <dbReference type="ChEBI" id="CHEBI:58525"/>
        <dbReference type="EC" id="4.3.2.10"/>
    </reaction>
</comment>
<dbReference type="OrthoDB" id="9781903at2"/>
<evidence type="ECO:0000313" key="16">
    <source>
        <dbReference type="Proteomes" id="UP000056109"/>
    </source>
</evidence>
<dbReference type="InterPro" id="IPR004651">
    <property type="entry name" value="HisF"/>
</dbReference>
<comment type="similarity">
    <text evidence="3 11 12">Belongs to the HisA/HisF family.</text>
</comment>
<evidence type="ECO:0000313" key="18">
    <source>
        <dbReference type="Proteomes" id="UP000195072"/>
    </source>
</evidence>
<dbReference type="PATRIC" id="fig|446692.3.peg.1686"/>
<protein>
    <recommendedName>
        <fullName evidence="11">Imidazole glycerol phosphate synthase subunit HisF</fullName>
        <ecNumber evidence="11">4.3.2.10</ecNumber>
    </recommendedName>
    <alternativeName>
        <fullName evidence="11">IGP synthase cyclase subunit</fullName>
    </alternativeName>
    <alternativeName>
        <fullName evidence="11">IGP synthase subunit HisF</fullName>
    </alternativeName>
    <alternativeName>
        <fullName evidence="11">ImGP synthase subunit HisF</fullName>
        <shortName evidence="11">IGPS subunit HisF</shortName>
    </alternativeName>
</protein>
<dbReference type="PANTHER" id="PTHR21235:SF2">
    <property type="entry name" value="IMIDAZOLE GLYCEROL PHOSPHATE SYNTHASE HISHF"/>
    <property type="match status" value="1"/>
</dbReference>
<accession>A0A0U5B8V5</accession>
<evidence type="ECO:0000256" key="1">
    <source>
        <dbReference type="ARBA" id="ARBA00004496"/>
    </source>
</evidence>
<dbReference type="EMBL" id="LHZU01000144">
    <property type="protein sequence ID" value="KXV57473.1"/>
    <property type="molecule type" value="Genomic_DNA"/>
</dbReference>
<evidence type="ECO:0000256" key="12">
    <source>
        <dbReference type="RuleBase" id="RU003657"/>
    </source>
</evidence>
<dbReference type="HAMAP" id="MF_01013">
    <property type="entry name" value="HisF"/>
    <property type="match status" value="1"/>
</dbReference>
<name>A0A0U5B8V5_9PROT</name>
<reference evidence="13" key="3">
    <citation type="submission" date="2014-09" db="EMBL/GenBank/DDBJ databases">
        <authorList>
            <person name="Magalhaes I.L.F."/>
            <person name="Oliveira U."/>
            <person name="Santos F.R."/>
            <person name="Vidigal T.H.D.A."/>
            <person name="Brescovit A.D."/>
            <person name="Santos A.J."/>
        </authorList>
    </citation>
    <scope>NUCLEOTIDE SEQUENCE</scope>
    <source>
        <strain evidence="13">108B</strain>
    </source>
</reference>
<dbReference type="Proteomes" id="UP000075360">
    <property type="component" value="Unassembled WGS sequence"/>
</dbReference>
<evidence type="ECO:0000256" key="9">
    <source>
        <dbReference type="ARBA" id="ARBA00025475"/>
    </source>
</evidence>
<keyword evidence="16" id="KW-1185">Reference proteome</keyword>
<dbReference type="InterPro" id="IPR050064">
    <property type="entry name" value="IGPS_HisA/HisF"/>
</dbReference>
<evidence type="ECO:0000313" key="17">
    <source>
        <dbReference type="Proteomes" id="UP000075360"/>
    </source>
</evidence>
<dbReference type="EMBL" id="JOOZ01000044">
    <property type="protein sequence ID" value="OUL66048.1"/>
    <property type="molecule type" value="Genomic_DNA"/>
</dbReference>
<reference evidence="15 18" key="1">
    <citation type="submission" date="2014-06" db="EMBL/GenBank/DDBJ databases">
        <authorList>
            <person name="Ju J."/>
            <person name="Zhang J."/>
        </authorList>
    </citation>
    <scope>NUCLEOTIDE SEQUENCE [LARGE SCALE GENOMIC DNA]</scope>
    <source>
        <strain evidence="15">DmL_050</strain>
    </source>
</reference>
<reference evidence="16" key="2">
    <citation type="submission" date="2014-09" db="EMBL/GenBank/DDBJ databases">
        <authorList>
            <person name="Illeghems K.G."/>
        </authorList>
    </citation>
    <scope>NUCLEOTIDE SEQUENCE [LARGE SCALE GENOMIC DNA]</scope>
    <source>
        <strain evidence="16">108B</strain>
    </source>
</reference>
<comment type="subunit">
    <text evidence="4 11">Heterodimer of HisH and HisF.</text>
</comment>
<dbReference type="UniPathway" id="UPA00031">
    <property type="reaction ID" value="UER00010"/>
</dbReference>
<feature type="active site" evidence="11">
    <location>
        <position position="11"/>
    </location>
</feature>
<dbReference type="PANTHER" id="PTHR21235">
    <property type="entry name" value="IMIDAZOLE GLYCEROL PHOSPHATE SYNTHASE SUBUNIT HISF/H IGP SYNTHASE SUBUNIT HISF/H"/>
    <property type="match status" value="1"/>
</dbReference>
<dbReference type="GO" id="GO:0005737">
    <property type="term" value="C:cytoplasm"/>
    <property type="evidence" value="ECO:0007669"/>
    <property type="project" value="UniProtKB-SubCell"/>
</dbReference>
<evidence type="ECO:0000256" key="5">
    <source>
        <dbReference type="ARBA" id="ARBA00022490"/>
    </source>
</evidence>
<keyword evidence="5 11" id="KW-0963">Cytoplasm</keyword>
<evidence type="ECO:0000313" key="14">
    <source>
        <dbReference type="EMBL" id="KXV57473.1"/>
    </source>
</evidence>
<evidence type="ECO:0000256" key="6">
    <source>
        <dbReference type="ARBA" id="ARBA00022605"/>
    </source>
</evidence>
<dbReference type="EMBL" id="LN606600">
    <property type="protein sequence ID" value="CEF40995.1"/>
    <property type="molecule type" value="Genomic_DNA"/>
</dbReference>
<dbReference type="CDD" id="cd04731">
    <property type="entry name" value="HisF"/>
    <property type="match status" value="1"/>
</dbReference>
<proteinExistence type="inferred from homology"/>
<evidence type="ECO:0000256" key="7">
    <source>
        <dbReference type="ARBA" id="ARBA00023102"/>
    </source>
</evidence>
<dbReference type="KEGG" id="asz:ASN_1651"/>
<evidence type="ECO:0000256" key="8">
    <source>
        <dbReference type="ARBA" id="ARBA00023239"/>
    </source>
</evidence>
<dbReference type="GeneID" id="34782713"/>
<evidence type="ECO:0000256" key="11">
    <source>
        <dbReference type="HAMAP-Rule" id="MF_01013"/>
    </source>
</evidence>
<reference evidence="14 17" key="4">
    <citation type="submission" date="2015-06" db="EMBL/GenBank/DDBJ databases">
        <title>Improved classification and identification of acetic acid bacteria using matrix-assisted laser desorption/ionization time-of-flight mass spectrometry; Gluconobacter nephelii and Gluconobacter uchimurae are later heterotypic synonyms of Gluconobacter japonicus and Gluconobacter oxydans, respectively.</title>
        <authorList>
            <person name="Li L."/>
            <person name="Cleenwerck I."/>
            <person name="De Vuyst L."/>
            <person name="Vandamme P."/>
        </authorList>
    </citation>
    <scope>NUCLEOTIDE SEQUENCE [LARGE SCALE GENOMIC DNA]</scope>
    <source>
        <strain evidence="14 17">LMG 23690</strain>
    </source>
</reference>
<comment type="subcellular location">
    <subcellularLocation>
        <location evidence="1 11">Cytoplasm</location>
    </subcellularLocation>
</comment>
<comment type="function">
    <text evidence="9 11">IGPS catalyzes the conversion of PRFAR and glutamine to IGP, AICAR and glutamate. The HisF subunit catalyzes the cyclization activity that produces IGP and AICAR from PRFAR using the ammonia provided by the HisH subunit.</text>
</comment>
<dbReference type="GO" id="GO:0000105">
    <property type="term" value="P:L-histidine biosynthetic process"/>
    <property type="evidence" value="ECO:0007669"/>
    <property type="project" value="UniProtKB-UniRule"/>
</dbReference>
<dbReference type="FunFam" id="3.20.20.70:FF:000006">
    <property type="entry name" value="Imidazole glycerol phosphate synthase subunit HisF"/>
    <property type="match status" value="1"/>
</dbReference>
<evidence type="ECO:0000256" key="4">
    <source>
        <dbReference type="ARBA" id="ARBA00011152"/>
    </source>
</evidence>
<dbReference type="Proteomes" id="UP000195072">
    <property type="component" value="Unassembled WGS sequence"/>
</dbReference>
<dbReference type="Pfam" id="PF00977">
    <property type="entry name" value="His_biosynth"/>
    <property type="match status" value="1"/>
</dbReference>
<dbReference type="NCBIfam" id="TIGR00735">
    <property type="entry name" value="hisF"/>
    <property type="match status" value="1"/>
</dbReference>
<feature type="active site" evidence="11">
    <location>
        <position position="130"/>
    </location>
</feature>
<comment type="pathway">
    <text evidence="2 11">Amino-acid biosynthesis; L-histidine biosynthesis; L-histidine from 5-phospho-alpha-D-ribose 1-diphosphate: step 5/9.</text>
</comment>
<evidence type="ECO:0000313" key="13">
    <source>
        <dbReference type="EMBL" id="CEF40995.1"/>
    </source>
</evidence>
<dbReference type="Gene3D" id="3.20.20.70">
    <property type="entry name" value="Aldolase class I"/>
    <property type="match status" value="1"/>
</dbReference>
<keyword evidence="8 11" id="KW-0456">Lyase</keyword>
<sequence length="262" mass="27653">MLKLRVIPCLDVKNGRVVKGVNFVSLRDAGDPVEQAALYDAAGADELTFLDITASHENRDTILDVVSRTAERIFLPLTVGGGVRATEDMRRLLLAGADKCAMNSAAVSRPELINEAARKFGSQCVVVAIDARQSAPGKWEVYTHGGRTPTGRDAIEWCKEVAERGAGEILLTSMDRDGTRSGFDLDLLKAATQAVRLPIVASGGVGALEHFVEGAQAGATGLLAASVFHFGQFTVSQVKTALAEAGLPVRPSPSPFQANPSA</sequence>
<keyword evidence="6 11" id="KW-0028">Amino-acid biosynthesis</keyword>
<dbReference type="InterPro" id="IPR013785">
    <property type="entry name" value="Aldolase_TIM"/>
</dbReference>
<dbReference type="RefSeq" id="WP_006557736.1">
    <property type="nucleotide sequence ID" value="NZ_JAIMFP010000012.1"/>
</dbReference>
<evidence type="ECO:0000313" key="15">
    <source>
        <dbReference type="EMBL" id="OUL66048.1"/>
    </source>
</evidence>
<organism evidence="13 16">
    <name type="scientific">Acetobacter senegalensis</name>
    <dbReference type="NCBI Taxonomy" id="446692"/>
    <lineage>
        <taxon>Bacteria</taxon>
        <taxon>Pseudomonadati</taxon>
        <taxon>Pseudomonadota</taxon>
        <taxon>Alphaproteobacteria</taxon>
        <taxon>Acetobacterales</taxon>
        <taxon>Acetobacteraceae</taxon>
        <taxon>Acetobacter</taxon>
    </lineage>
</organism>